<name>A0ABN9Y6A2_9DINO</name>
<comment type="caution">
    <text evidence="2">The sequence shown here is derived from an EMBL/GenBank/DDBJ whole genome shotgun (WGS) entry which is preliminary data.</text>
</comment>
<organism evidence="2 3">
    <name type="scientific">Prorocentrum cordatum</name>
    <dbReference type="NCBI Taxonomy" id="2364126"/>
    <lineage>
        <taxon>Eukaryota</taxon>
        <taxon>Sar</taxon>
        <taxon>Alveolata</taxon>
        <taxon>Dinophyceae</taxon>
        <taxon>Prorocentrales</taxon>
        <taxon>Prorocentraceae</taxon>
        <taxon>Prorocentrum</taxon>
    </lineage>
</organism>
<evidence type="ECO:0000313" key="3">
    <source>
        <dbReference type="Proteomes" id="UP001189429"/>
    </source>
</evidence>
<gene>
    <name evidence="2" type="ORF">PCOR1329_LOCUS82850</name>
</gene>
<evidence type="ECO:0000256" key="1">
    <source>
        <dbReference type="SAM" id="MobiDB-lite"/>
    </source>
</evidence>
<accession>A0ABN9Y6A2</accession>
<protein>
    <submittedName>
        <fullName evidence="2">Uncharacterized protein</fullName>
    </submittedName>
</protein>
<proteinExistence type="predicted"/>
<sequence length="137" mass="14472">MVIRHAEAETTGPAPCPSHDNVLPAPVQSRSQAMGTRHAEAEVTGPAPCPSHDNVLPASAQSRSQAMGTRHAEAETTGHAPCPIHVNILPASAQSRSQAMGCRGYYNDVGICLLIRQSVLVFVCLSFTVHEVTPTIP</sequence>
<evidence type="ECO:0000313" key="2">
    <source>
        <dbReference type="EMBL" id="CAK0908079.1"/>
    </source>
</evidence>
<dbReference type="EMBL" id="CAUYUJ010021949">
    <property type="protein sequence ID" value="CAK0908079.1"/>
    <property type="molecule type" value="Genomic_DNA"/>
</dbReference>
<reference evidence="2" key="1">
    <citation type="submission" date="2023-10" db="EMBL/GenBank/DDBJ databases">
        <authorList>
            <person name="Chen Y."/>
            <person name="Shah S."/>
            <person name="Dougan E. K."/>
            <person name="Thang M."/>
            <person name="Chan C."/>
        </authorList>
    </citation>
    <scope>NUCLEOTIDE SEQUENCE [LARGE SCALE GENOMIC DNA]</scope>
</reference>
<feature type="region of interest" description="Disordered" evidence="1">
    <location>
        <begin position="1"/>
        <end position="52"/>
    </location>
</feature>
<keyword evidence="3" id="KW-1185">Reference proteome</keyword>
<dbReference type="Proteomes" id="UP001189429">
    <property type="component" value="Unassembled WGS sequence"/>
</dbReference>